<keyword evidence="1" id="KW-0067">ATP-binding</keyword>
<accession>A0ACC2ZL24</accession>
<organism evidence="1 2">
    <name type="scientific">Coniosporium tulheliwenetii</name>
    <dbReference type="NCBI Taxonomy" id="3383036"/>
    <lineage>
        <taxon>Eukaryota</taxon>
        <taxon>Fungi</taxon>
        <taxon>Dikarya</taxon>
        <taxon>Ascomycota</taxon>
        <taxon>Pezizomycotina</taxon>
        <taxon>Dothideomycetes</taxon>
        <taxon>Dothideomycetes incertae sedis</taxon>
        <taxon>Coniosporium</taxon>
    </lineage>
</organism>
<keyword evidence="1" id="KW-0347">Helicase</keyword>
<dbReference type="EMBL" id="JAPDRP010000003">
    <property type="protein sequence ID" value="KAJ9648190.1"/>
    <property type="molecule type" value="Genomic_DNA"/>
</dbReference>
<evidence type="ECO:0000313" key="1">
    <source>
        <dbReference type="EMBL" id="KAJ9648190.1"/>
    </source>
</evidence>
<keyword evidence="1" id="KW-0378">Hydrolase</keyword>
<reference evidence="1" key="1">
    <citation type="submission" date="2022-10" db="EMBL/GenBank/DDBJ databases">
        <title>Culturing micro-colonial fungi from biological soil crusts in the Mojave desert and describing Neophaeococcomyces mojavensis, and introducing the new genera and species Taxawa tesnikishii.</title>
        <authorList>
            <person name="Kurbessoian T."/>
            <person name="Stajich J.E."/>
        </authorList>
    </citation>
    <scope>NUCLEOTIDE SEQUENCE</scope>
    <source>
        <strain evidence="1">JES_115</strain>
    </source>
</reference>
<keyword evidence="1" id="KW-0547">Nucleotide-binding</keyword>
<dbReference type="Proteomes" id="UP001172680">
    <property type="component" value="Unassembled WGS sequence"/>
</dbReference>
<protein>
    <submittedName>
        <fullName evidence="1">Helicase MOV-10</fullName>
        <ecNumber evidence="1">3.6.4.13</ecNumber>
    </submittedName>
</protein>
<evidence type="ECO:0000313" key="2">
    <source>
        <dbReference type="Proteomes" id="UP001172680"/>
    </source>
</evidence>
<gene>
    <name evidence="1" type="primary">MOV10</name>
    <name evidence="1" type="ORF">H2199_001043</name>
</gene>
<comment type="caution">
    <text evidence="1">The sequence shown here is derived from an EMBL/GenBank/DDBJ whole genome shotgun (WGS) entry which is preliminary data.</text>
</comment>
<proteinExistence type="predicted"/>
<keyword evidence="2" id="KW-1185">Reference proteome</keyword>
<dbReference type="EC" id="3.6.4.13" evidence="1"/>
<sequence>MPKFAGVSSLLISVLDYFTDRPLGLRLRLNHNFRSHEDIVHIVSDLFYESLLVPDPNSTIANPAADPIAFGVQVALPTMSWGIFRPHVNRWCFFNVNSHCVTEEGGTSQANPGGINAIATSVRGLLQYVPASEIAVVSIYRFDRDKMQKALKAVSIRNVECGTVDSFEGQEKSIIILHFVATGGPDNPFGFVRDKLRLCVGLSRSMRYLFMFGNLTYWNAHKANWSRRKNLRYMKQLIETVDDRNGPIARVQYPANKIIDELAANP</sequence>
<name>A0ACC2ZL24_9PEZI</name>